<comment type="caution">
    <text evidence="4">The sequence shown here is derived from an EMBL/GenBank/DDBJ whole genome shotgun (WGS) entry which is preliminary data.</text>
</comment>
<dbReference type="InterPro" id="IPR000719">
    <property type="entry name" value="Prot_kinase_dom"/>
</dbReference>
<evidence type="ECO:0000259" key="3">
    <source>
        <dbReference type="PROSITE" id="PS50011"/>
    </source>
</evidence>
<dbReference type="Pfam" id="PF00069">
    <property type="entry name" value="Pkinase"/>
    <property type="match status" value="1"/>
</dbReference>
<keyword evidence="2" id="KW-0472">Membrane</keyword>
<feature type="transmembrane region" description="Helical" evidence="2">
    <location>
        <begin position="1146"/>
        <end position="1174"/>
    </location>
</feature>
<dbReference type="Gene3D" id="1.10.510.10">
    <property type="entry name" value="Transferase(Phosphotransferase) domain 1"/>
    <property type="match status" value="1"/>
</dbReference>
<proteinExistence type="predicted"/>
<dbReference type="SMART" id="SM00710">
    <property type="entry name" value="PbH1"/>
    <property type="match status" value="10"/>
</dbReference>
<feature type="domain" description="Protein kinase" evidence="3">
    <location>
        <begin position="1258"/>
        <end position="1397"/>
    </location>
</feature>
<organism evidence="4 5">
    <name type="scientific">Streblomastix strix</name>
    <dbReference type="NCBI Taxonomy" id="222440"/>
    <lineage>
        <taxon>Eukaryota</taxon>
        <taxon>Metamonada</taxon>
        <taxon>Preaxostyla</taxon>
        <taxon>Oxymonadida</taxon>
        <taxon>Streblomastigidae</taxon>
        <taxon>Streblomastix</taxon>
    </lineage>
</organism>
<dbReference type="SUPFAM" id="SSF56112">
    <property type="entry name" value="Protein kinase-like (PK-like)"/>
    <property type="match status" value="1"/>
</dbReference>
<keyword evidence="1" id="KW-0547">Nucleotide-binding</keyword>
<protein>
    <recommendedName>
        <fullName evidence="3">Protein kinase domain-containing protein</fullName>
    </recommendedName>
</protein>
<dbReference type="EMBL" id="SNRW01006409">
    <property type="protein sequence ID" value="KAA6383144.1"/>
    <property type="molecule type" value="Genomic_DNA"/>
</dbReference>
<evidence type="ECO:0000313" key="5">
    <source>
        <dbReference type="Proteomes" id="UP000324800"/>
    </source>
</evidence>
<dbReference type="GO" id="GO:0004672">
    <property type="term" value="F:protein kinase activity"/>
    <property type="evidence" value="ECO:0007669"/>
    <property type="project" value="InterPro"/>
</dbReference>
<dbReference type="PROSITE" id="PS00107">
    <property type="entry name" value="PROTEIN_KINASE_ATP"/>
    <property type="match status" value="1"/>
</dbReference>
<reference evidence="4 5" key="1">
    <citation type="submission" date="2019-03" db="EMBL/GenBank/DDBJ databases">
        <title>Single cell metagenomics reveals metabolic interactions within the superorganism composed of flagellate Streblomastix strix and complex community of Bacteroidetes bacteria on its surface.</title>
        <authorList>
            <person name="Treitli S.C."/>
            <person name="Kolisko M."/>
            <person name="Husnik F."/>
            <person name="Keeling P."/>
            <person name="Hampl V."/>
        </authorList>
    </citation>
    <scope>NUCLEOTIDE SEQUENCE [LARGE SCALE GENOMIC DNA]</scope>
    <source>
        <strain evidence="4">ST1C</strain>
    </source>
</reference>
<dbReference type="Proteomes" id="UP000324800">
    <property type="component" value="Unassembled WGS sequence"/>
</dbReference>
<sequence>MFYVSHQQFDVSGDTFYVGTTGKDVYQCSQSTICQTLDAPALREKVNNATEYTVFILDYTTLSSQINISQTFPSPRTFTNNPTSNSTQSEVQINFGGEFFITGNSLFEHIKFTMLGKVSYQQGGAINAQLSDSSSNLKIIDCTFTGFKALNQGGALRLQISNGAETVLEDVQFNQCEANLGGGALWCSINKDSKLTVSGSCQFTGCKSNASGGGCYFSTNGSNYEINLLGNIQFVGCACKKQGGGLHIDNKNDGHITINDMQFSNCNSTSNTGGGLCLQANCSGIIYNITGKVSFDNCHSSQSYGGGQYLEVRGKNSIINITGVLEFEQCTANRQGGGLYVDIQDNGIVTINKASFKDCSTVEYGGGGLIVQTDSGQFIISGTALFMNCKSSTYGGGIYLNVSKGTVNLNPTEQILIENCNSKYGGGISLLVSAGGKFLMNGSWVFKDCNSSEQGGGIYINPQQSSYNIQLLGSMKFEGCASKNGGGIYFLSEHVGQITINQMAFMNCNSTTSGGGGLYTYLSQGAQMMTIGKVSFDNCHSSQSYGGGQYIQANGSGIIINITGELEYKRCQSQNGGGLFVDIRNNSIIEINKASFIDCSGNVSGGGIFAIVGSEGQFAISGTASFMNCNTTNFGGGIYINVNKGTVNFTPTEQILIENCTCDGCGGGIYSSITNKGQIQLNNMKINKCNSTSSGGGLFSALDSGAQITITGKITFDNCQCSNGSGGGQSLYINGSDTVINITGELEYKQCNSVQGGGLYAETLNNSVFEFNNASFKQCSSNVSGGGLFANISTGQLTLDNSCEFNQCQSYGNGGGIYVYINLTTQSSFIIKDAYIHDCKALNNISQQTYSLSGFGGGLFLGGEGDYDPKSELIDLRGMKIYNNSAEKYGQSLYVVMRDVEDWCNYGTLGEYVKGNYSDTYSNESELEGIPIDLSIFNITKTQKQIKQQQQPLEHWWKILGILKKAQVTVNVSTPHGKLKFHIEGQRMIQGHLCVKIFELRDKTQKEIEMEQKEIYLYFNKNNFNQLKGNLSKSPISSKYQKGNHKQISIIPNLKIEQKLHNYANEIIYPPENEPNSTIQIEGGIESEQNATFEMDDGSWLNYKKKEYRMLISNDRKIYTGKDGHDIEEDANAAIQLKVIKEEKGFPIGAIVVIAVTSIVVNVIIIIIIVAFFISKMKKASEHTLETKLLLDKHSHYSSYQAFDEDSIYVTEQQSQQGEQLNIQSEQSYIILSTSSIQSHSSSSSDPNFITSWKLSDFEKIKKIGKGAFGTVWKMKEIKNQRIVAIKEVDYDSDEEKQRFRKEVSVMRDVYHILQQASSSSSSSSQSSDSQHPFIHVVEPLGYFLNEDKDKAYLVLEYCENGDVRNYIQKMKDSGTEISDAKAFELIRQTSSQKTFS</sequence>
<dbReference type="GO" id="GO:0005524">
    <property type="term" value="F:ATP binding"/>
    <property type="evidence" value="ECO:0007669"/>
    <property type="project" value="UniProtKB-UniRule"/>
</dbReference>
<accession>A0A5J4VKY9</accession>
<keyword evidence="2" id="KW-1133">Transmembrane helix</keyword>
<dbReference type="PANTHER" id="PTHR11319:SF35">
    <property type="entry name" value="OUTER MEMBRANE PROTEIN PMPC-RELATED"/>
    <property type="match status" value="1"/>
</dbReference>
<dbReference type="PANTHER" id="PTHR11319">
    <property type="entry name" value="G PROTEIN-COUPLED RECEPTOR-RELATED"/>
    <property type="match status" value="1"/>
</dbReference>
<evidence type="ECO:0000313" key="4">
    <source>
        <dbReference type="EMBL" id="KAA6383144.1"/>
    </source>
</evidence>
<name>A0A5J4VKY9_9EUKA</name>
<keyword evidence="2" id="KW-0812">Transmembrane</keyword>
<evidence type="ECO:0000256" key="1">
    <source>
        <dbReference type="PROSITE-ProRule" id="PRU10141"/>
    </source>
</evidence>
<feature type="binding site" evidence="1">
    <location>
        <position position="1287"/>
    </location>
    <ligand>
        <name>ATP</name>
        <dbReference type="ChEBI" id="CHEBI:30616"/>
    </ligand>
</feature>
<dbReference type="InterPro" id="IPR011009">
    <property type="entry name" value="Kinase-like_dom_sf"/>
</dbReference>
<evidence type="ECO:0000256" key="2">
    <source>
        <dbReference type="SAM" id="Phobius"/>
    </source>
</evidence>
<keyword evidence="1" id="KW-0067">ATP-binding</keyword>
<dbReference type="PROSITE" id="PS50011">
    <property type="entry name" value="PROTEIN_KINASE_DOM"/>
    <property type="match status" value="1"/>
</dbReference>
<dbReference type="InterPro" id="IPR006626">
    <property type="entry name" value="PbH1"/>
</dbReference>
<dbReference type="InterPro" id="IPR017441">
    <property type="entry name" value="Protein_kinase_ATP_BS"/>
</dbReference>
<gene>
    <name evidence="4" type="ORF">EZS28_021329</name>
</gene>